<dbReference type="FunCoup" id="A0A2T3AEI5">
    <property type="interactions" value="95"/>
</dbReference>
<dbReference type="PANTHER" id="PTHR28158">
    <property type="entry name" value="37S RIBOSOMAL PROTEIN S35, MITOCHONDRIAL"/>
    <property type="match status" value="1"/>
</dbReference>
<organism evidence="1 2">
    <name type="scientific">Coniella lustricola</name>
    <dbReference type="NCBI Taxonomy" id="2025994"/>
    <lineage>
        <taxon>Eukaryota</taxon>
        <taxon>Fungi</taxon>
        <taxon>Dikarya</taxon>
        <taxon>Ascomycota</taxon>
        <taxon>Pezizomycotina</taxon>
        <taxon>Sordariomycetes</taxon>
        <taxon>Sordariomycetidae</taxon>
        <taxon>Diaporthales</taxon>
        <taxon>Schizoparmaceae</taxon>
        <taxon>Coniella</taxon>
    </lineage>
</organism>
<sequence>MDEKGWLQLVGDQKADPRQPFPNNPFFKAPLVLDEAAREMIWKRVFMDEEPIKVVSAELGIDIRRVAAVVRMKTVEKEWVNEGKKLATPYRKAIMSMLFLHKYRKGQPPQPLEPHNEIHVHSYTMQQLFVPTSESRQFTREDAAEAFHHTMLSADERIPHKEYVEYIKRIDKGMSGEKSKKLFVEESKASQAADEARDRQVGENANKLTTAVPTPRFEFRFKKMRADDVGKDGRSRKGVGWRYGAPYEDRKKDQIKIPTQIV</sequence>
<dbReference type="GO" id="GO:0003735">
    <property type="term" value="F:structural constituent of ribosome"/>
    <property type="evidence" value="ECO:0007669"/>
    <property type="project" value="TreeGrafter"/>
</dbReference>
<gene>
    <name evidence="1" type="ORF">BD289DRAFT_451574</name>
</gene>
<dbReference type="InterPro" id="IPR021036">
    <property type="entry name" value="Ribosomal_mS45"/>
</dbReference>
<dbReference type="STRING" id="2025994.A0A2T3AEI5"/>
<dbReference type="AlphaFoldDB" id="A0A2T3AEI5"/>
<dbReference type="InParanoid" id="A0A2T3AEI5"/>
<dbReference type="GO" id="GO:0005763">
    <property type="term" value="C:mitochondrial small ribosomal subunit"/>
    <property type="evidence" value="ECO:0007669"/>
    <property type="project" value="TreeGrafter"/>
</dbReference>
<dbReference type="Pfam" id="PF12298">
    <property type="entry name" value="Bot1p"/>
    <property type="match status" value="1"/>
</dbReference>
<reference evidence="1 2" key="1">
    <citation type="journal article" date="2018" name="Mycol. Prog.">
        <title>Coniella lustricola, a new species from submerged detritus.</title>
        <authorList>
            <person name="Raudabaugh D.B."/>
            <person name="Iturriaga T."/>
            <person name="Carver A."/>
            <person name="Mondo S."/>
            <person name="Pangilinan J."/>
            <person name="Lipzen A."/>
            <person name="He G."/>
            <person name="Amirebrahimi M."/>
            <person name="Grigoriev I.V."/>
            <person name="Miller A.N."/>
        </authorList>
    </citation>
    <scope>NUCLEOTIDE SEQUENCE [LARGE SCALE GENOMIC DNA]</scope>
    <source>
        <strain evidence="1 2">B22-T-1</strain>
    </source>
</reference>
<name>A0A2T3AEI5_9PEZI</name>
<dbReference type="EMBL" id="KZ678402">
    <property type="protein sequence ID" value="PSR94017.1"/>
    <property type="molecule type" value="Genomic_DNA"/>
</dbReference>
<dbReference type="OrthoDB" id="10052321at2759"/>
<protein>
    <submittedName>
        <fullName evidence="1">Eukaryotic mitochondrial regulator protein-domain-containing protein</fullName>
    </submittedName>
</protein>
<keyword evidence="2" id="KW-1185">Reference proteome</keyword>
<dbReference type="GO" id="GO:0032543">
    <property type="term" value="P:mitochondrial translation"/>
    <property type="evidence" value="ECO:0007669"/>
    <property type="project" value="TreeGrafter"/>
</dbReference>
<accession>A0A2T3AEI5</accession>
<dbReference type="PANTHER" id="PTHR28158:SF1">
    <property type="entry name" value="SMALL RIBOSOMAL SUBUNIT PROTEIN MS45"/>
    <property type="match status" value="1"/>
</dbReference>
<proteinExistence type="predicted"/>
<evidence type="ECO:0000313" key="1">
    <source>
        <dbReference type="EMBL" id="PSR94017.1"/>
    </source>
</evidence>
<evidence type="ECO:0000313" key="2">
    <source>
        <dbReference type="Proteomes" id="UP000241462"/>
    </source>
</evidence>
<dbReference type="Proteomes" id="UP000241462">
    <property type="component" value="Unassembled WGS sequence"/>
</dbReference>